<dbReference type="GO" id="GO:0005975">
    <property type="term" value="P:carbohydrate metabolic process"/>
    <property type="evidence" value="ECO:0007669"/>
    <property type="project" value="InterPro"/>
</dbReference>
<dbReference type="SUPFAM" id="SSF51445">
    <property type="entry name" value="(Trans)glycosidases"/>
    <property type="match status" value="1"/>
</dbReference>
<dbReference type="InterPro" id="IPR036962">
    <property type="entry name" value="Glyco_hydro_3_N_sf"/>
</dbReference>
<keyword evidence="2 4" id="KW-0378">Hydrolase</keyword>
<dbReference type="InterPro" id="IPR026891">
    <property type="entry name" value="Fn3-like"/>
</dbReference>
<reference evidence="6" key="1">
    <citation type="journal article" date="2010" name="Appl. Environ. Microbiol.">
        <title>Cellulosilyticum ruminicola, a newly described rumen bacterium that possesses redundant fibrolytic-protein-encoding genes and degrades lignocellulose with multiple carbohydrate- borne fibrolytic enzymes.</title>
        <authorList>
            <person name="Cai S."/>
            <person name="Li J."/>
            <person name="Hu F.Z."/>
            <person name="Zhang K."/>
            <person name="Luo Y."/>
            <person name="Janto B."/>
            <person name="Boissy R."/>
            <person name="Ehrlich G."/>
            <person name="Dong X."/>
        </authorList>
    </citation>
    <scope>NUCLEOTIDE SEQUENCE</scope>
    <source>
        <strain evidence="6">CGMCC 1.5065</strain>
    </source>
</reference>
<keyword evidence="4" id="KW-0326">Glycosidase</keyword>
<organism evidence="6">
    <name type="scientific">Cellulosilyticum ruminicola</name>
    <dbReference type="NCBI Taxonomy" id="425254"/>
    <lineage>
        <taxon>Bacteria</taxon>
        <taxon>Bacillati</taxon>
        <taxon>Bacillota</taxon>
        <taxon>Clostridia</taxon>
        <taxon>Lachnospirales</taxon>
        <taxon>Cellulosilyticaceae</taxon>
        <taxon>Cellulosilyticum</taxon>
    </lineage>
</organism>
<dbReference type="CAZy" id="GH3">
    <property type="family name" value="Glycoside Hydrolase Family 3"/>
</dbReference>
<dbReference type="InterPro" id="IPR002772">
    <property type="entry name" value="Glyco_hydro_3_C"/>
</dbReference>
<accession>D2KFL0</accession>
<dbReference type="SUPFAM" id="SSF52279">
    <property type="entry name" value="Beta-D-glucan exohydrolase, C-terminal domain"/>
    <property type="match status" value="1"/>
</dbReference>
<dbReference type="AlphaFoldDB" id="D2KFL0"/>
<dbReference type="PRINTS" id="PR00133">
    <property type="entry name" value="GLHYDRLASE3"/>
</dbReference>
<evidence type="ECO:0000256" key="3">
    <source>
        <dbReference type="ARBA" id="ARBA00023277"/>
    </source>
</evidence>
<evidence type="ECO:0000256" key="4">
    <source>
        <dbReference type="RuleBase" id="RU361161"/>
    </source>
</evidence>
<dbReference type="InterPro" id="IPR013783">
    <property type="entry name" value="Ig-like_fold"/>
</dbReference>
<dbReference type="InterPro" id="IPR001764">
    <property type="entry name" value="Glyco_hydro_3_N"/>
</dbReference>
<name>D2KFL0_9FIRM</name>
<feature type="non-terminal residue" evidence="6">
    <location>
        <position position="845"/>
    </location>
</feature>
<sequence>MIRIEDRAVQSFEIEHIAKVRSLAAECTLFLKKDDTFPLKETGKIAVYGNGIRNTIKGGTGSGDVNIRHFVNIEEGLKNAGFEITTTAWLDDYDDILYKAKVAHYSKLQEQAKAQGVPVLGFAVLGKAMLEPKYDIPLEGEGDVAIYVLARKCGEGADREVSAGDIQLTEVEKRDILALNEKYEKFMLVLNVGGMIDLSPVKEVKNILLLGQLGTPTGDVFADIITGKANPSGKLTMTWTAIEDYSSTEGFGHKDDTYYKEGIYVGYRYFDTVGKEVVYPFGYGLSYTEFDVTPVDLTLEGQEVTVKANVKNIGKAAGKEVVQVYYSATGTKLDHAYQDLAGFVKTKELQPGESCVVAVTFNVIDMAAYDEKIASYILEKGQYIMRCGNSSRNTHIAGIVEVNETAITRKLKNICVGDKVEEVKPVMTPYTHEGENKERENAKVVMFDTSSIVAAQAIYSEVMAEVDGNGKITWDEVKAGNKSIEEFVGTLTDEELIYTCIGVYTDGNKEDSAIGAAAFSVAGAAGETTHRLDKSHNLEKLVLADGPAGIRLSSSYKIIDGIVKETTIAFGADVIEFLNVEEDDQLRPVPPTEAELAATEYYQYCVAIPIGTELAQSFNVELAETIGDLVGNEMEMFGVHLWLAPALNIHRSPLCGRNFEYYSEDPLVSGLVAAAITNGVQSHKGCATTIKHYVCNNQETNRYSSNSILSERALREIYLRGFEICVKESHPRALMTSYNLVNGEHACSSKDLQTYVLRDEWGYDGLVMTDWLATTEIMIKEGSKHREASAAGCLKAGNDLIMPGTTMDFNDIMKALKDESHPYHITRAELQTCAIHILKEIKGLS</sequence>
<evidence type="ECO:0000259" key="5">
    <source>
        <dbReference type="SMART" id="SM01217"/>
    </source>
</evidence>
<dbReference type="GO" id="GO:0004553">
    <property type="term" value="F:hydrolase activity, hydrolyzing O-glycosyl compounds"/>
    <property type="evidence" value="ECO:0007669"/>
    <property type="project" value="InterPro"/>
</dbReference>
<proteinExistence type="inferred from homology"/>
<dbReference type="Pfam" id="PF00933">
    <property type="entry name" value="Glyco_hydro_3"/>
    <property type="match status" value="1"/>
</dbReference>
<dbReference type="PROSITE" id="PS00775">
    <property type="entry name" value="GLYCOSYL_HYDROL_F3"/>
    <property type="match status" value="1"/>
</dbReference>
<dbReference type="Gene3D" id="2.60.40.10">
    <property type="entry name" value="Immunoglobulins"/>
    <property type="match status" value="1"/>
</dbReference>
<evidence type="ECO:0000313" key="6">
    <source>
        <dbReference type="EMBL" id="ACZ98612.1"/>
    </source>
</evidence>
<keyword evidence="3" id="KW-0119">Carbohydrate metabolism</keyword>
<comment type="similarity">
    <text evidence="1 4">Belongs to the glycosyl hydrolase 3 family.</text>
</comment>
<dbReference type="PANTHER" id="PTHR42715">
    <property type="entry name" value="BETA-GLUCOSIDASE"/>
    <property type="match status" value="1"/>
</dbReference>
<feature type="domain" description="Fibronectin type III-like" evidence="5">
    <location>
        <begin position="320"/>
        <end position="391"/>
    </location>
</feature>
<evidence type="ECO:0000256" key="2">
    <source>
        <dbReference type="ARBA" id="ARBA00022801"/>
    </source>
</evidence>
<dbReference type="InterPro" id="IPR050288">
    <property type="entry name" value="Cellulose_deg_GH3"/>
</dbReference>
<evidence type="ECO:0000256" key="1">
    <source>
        <dbReference type="ARBA" id="ARBA00005336"/>
    </source>
</evidence>
<dbReference type="PANTHER" id="PTHR42715:SF10">
    <property type="entry name" value="BETA-GLUCOSIDASE"/>
    <property type="match status" value="1"/>
</dbReference>
<dbReference type="SMART" id="SM01217">
    <property type="entry name" value="Fn3_like"/>
    <property type="match status" value="1"/>
</dbReference>
<dbReference type="InterPro" id="IPR036881">
    <property type="entry name" value="Glyco_hydro_3_C_sf"/>
</dbReference>
<dbReference type="InterPro" id="IPR019800">
    <property type="entry name" value="Glyco_hydro_3_AS"/>
</dbReference>
<dbReference type="EMBL" id="GU211288">
    <property type="protein sequence ID" value="ACZ98612.1"/>
    <property type="molecule type" value="Genomic_DNA"/>
</dbReference>
<dbReference type="Gene3D" id="3.20.20.300">
    <property type="entry name" value="Glycoside hydrolase, family 3, N-terminal domain"/>
    <property type="match status" value="1"/>
</dbReference>
<protein>
    <submittedName>
        <fullName evidence="6">Glucosidase</fullName>
    </submittedName>
</protein>
<dbReference type="Gene3D" id="3.40.50.1700">
    <property type="entry name" value="Glycoside hydrolase family 3 C-terminal domain"/>
    <property type="match status" value="1"/>
</dbReference>
<dbReference type="InterPro" id="IPR017853">
    <property type="entry name" value="GH"/>
</dbReference>
<dbReference type="Pfam" id="PF14310">
    <property type="entry name" value="Fn3-like"/>
    <property type="match status" value="1"/>
</dbReference>
<dbReference type="Pfam" id="PF01915">
    <property type="entry name" value="Glyco_hydro_3_C"/>
    <property type="match status" value="1"/>
</dbReference>